<reference evidence="3 4" key="1">
    <citation type="journal article" date="2017" name="Int. J. Parasitol.">
        <title>The genome of the protozoan parasite Cystoisospora suis and a reverse vaccinology approach to identify vaccine candidates.</title>
        <authorList>
            <person name="Palmieri N."/>
            <person name="Shrestha A."/>
            <person name="Ruttkowski B."/>
            <person name="Beck T."/>
            <person name="Vogl C."/>
            <person name="Tomley F."/>
            <person name="Blake D.P."/>
            <person name="Joachim A."/>
        </authorList>
    </citation>
    <scope>NUCLEOTIDE SEQUENCE [LARGE SCALE GENOMIC DNA]</scope>
    <source>
        <strain evidence="3 4">Wien I</strain>
    </source>
</reference>
<feature type="compositionally biased region" description="Basic residues" evidence="1">
    <location>
        <begin position="413"/>
        <end position="422"/>
    </location>
</feature>
<feature type="compositionally biased region" description="Polar residues" evidence="1">
    <location>
        <begin position="238"/>
        <end position="254"/>
    </location>
</feature>
<feature type="compositionally biased region" description="Basic and acidic residues" evidence="1">
    <location>
        <begin position="195"/>
        <end position="210"/>
    </location>
</feature>
<dbReference type="Proteomes" id="UP000221165">
    <property type="component" value="Unassembled WGS sequence"/>
</dbReference>
<protein>
    <submittedName>
        <fullName evidence="3">Protein phosphatase 2c domain-containing protein</fullName>
    </submittedName>
</protein>
<dbReference type="SMART" id="SM00332">
    <property type="entry name" value="PP2Cc"/>
    <property type="match status" value="1"/>
</dbReference>
<dbReference type="PROSITE" id="PS51746">
    <property type="entry name" value="PPM_2"/>
    <property type="match status" value="1"/>
</dbReference>
<name>A0A2C6KKQ9_9APIC</name>
<feature type="domain" description="PPM-type phosphatase" evidence="2">
    <location>
        <begin position="516"/>
        <end position="1051"/>
    </location>
</feature>
<organism evidence="3 4">
    <name type="scientific">Cystoisospora suis</name>
    <dbReference type="NCBI Taxonomy" id="483139"/>
    <lineage>
        <taxon>Eukaryota</taxon>
        <taxon>Sar</taxon>
        <taxon>Alveolata</taxon>
        <taxon>Apicomplexa</taxon>
        <taxon>Conoidasida</taxon>
        <taxon>Coccidia</taxon>
        <taxon>Eucoccidiorida</taxon>
        <taxon>Eimeriorina</taxon>
        <taxon>Sarcocystidae</taxon>
        <taxon>Cystoisospora</taxon>
    </lineage>
</organism>
<feature type="region of interest" description="Disordered" evidence="1">
    <location>
        <begin position="697"/>
        <end position="867"/>
    </location>
</feature>
<feature type="region of interest" description="Disordered" evidence="1">
    <location>
        <begin position="326"/>
        <end position="361"/>
    </location>
</feature>
<dbReference type="Pfam" id="PF00481">
    <property type="entry name" value="PP2C"/>
    <property type="match status" value="2"/>
</dbReference>
<sequence length="1059" mass="115814">MGLALVKDLPSVIPEWILEVIRRLHGTFFPEGPACSGGGKSTPEIAPSVKKALTPEEFRCSTRLRREWYSAKTRMAMDAETFKLREDWLLPLTLNRFQQSLILGVPLTPRSEFNPEDDEEAECENVERAGEGGIGRRRLPGLNCDLVVGNPCLEVVYGSFSRQGAAHDNEDRLSVAYWGGSRTHSSFQCPPGASQERREESRVQAREDAPRTAFEGPAAASEASRLGVPQGAKEIPEVQSNTATSSMRVGSSIESPVREEQHNGELSLKREAADGGAGEKQASIGGASQEEEAAPAVDEGEDGSSWSKSGNFVLAGLHALGKRLSESMSTVQDEDQTKEGFKEFHVSESSDLEGDSGAMSSTEGAALDLAGRGGLAANKEDEEDESAMLRLASVTPGYKQLEEQNHLASLQKDRKKKSSKQSKNRESAEENVMKKRPLADMEESPCFMTPEGCMFVQRLPAKRAGDDLLMEMPFVAAKRTRACHQAALTTSEYWHNKGKKRVQGWGYTALPCPERPAQKRKTRGLLKDPYDHDDPTFVFTMCDGHDGPTAAVFAALELPKLLAGQGDSAAHASCKDRNTGGLKAMKKRVELTDSKKESTQTREENVETKNQHLKDAFHDLDQRFRRECKQIAAETGRSCTSGACVISVVVQGDEVICQNVGDCKAAMITINFDSTNLPIPAALQFFNPKSAEEAVEVRDLPGPSDYDLSSESSTEGESEEDDNVTKEEESKRKGEAPIHAMQHSVLPDLRRGLTKLDPLPEAGSGQEPGGDEIPGESRDVSPVSSSADASMKQMPGDGLPPSVARPPSISPSVKWLSKDRTDGEQAKSTEESGPENKAQSPMYATAEKQAPTAEPKKKVKKGVKSAAPRPTKPLVLQWLNFEQRCTERREMERLRKAGSVVIGGRMGGVLEPSRTIGDFDVKDVQPKGALSTEPEVTRVRVKKPSIMLIATDGVWDCVTTADIFEVLQKVREFWNVLLEEFHEVNDDGDKLKYGPSDEDAGPDRRRPQPRLKQRFNQTLKADVLSKISEELIKVARKRGSEDDATCMAIFLNPAAPSAK</sequence>
<feature type="region of interest" description="Disordered" evidence="1">
    <location>
        <begin position="182"/>
        <end position="309"/>
    </location>
</feature>
<evidence type="ECO:0000256" key="1">
    <source>
        <dbReference type="SAM" id="MobiDB-lite"/>
    </source>
</evidence>
<comment type="caution">
    <text evidence="3">The sequence shown here is derived from an EMBL/GenBank/DDBJ whole genome shotgun (WGS) entry which is preliminary data.</text>
</comment>
<dbReference type="InterPro" id="IPR001932">
    <property type="entry name" value="PPM-type_phosphatase-like_dom"/>
</dbReference>
<dbReference type="EMBL" id="MIGC01000610">
    <property type="protein sequence ID" value="PHJ24631.1"/>
    <property type="molecule type" value="Genomic_DNA"/>
</dbReference>
<dbReference type="InterPro" id="IPR015655">
    <property type="entry name" value="PP2C"/>
</dbReference>
<dbReference type="GO" id="GO:0004722">
    <property type="term" value="F:protein serine/threonine phosphatase activity"/>
    <property type="evidence" value="ECO:0007669"/>
    <property type="project" value="InterPro"/>
</dbReference>
<feature type="compositionally biased region" description="Basic and acidic residues" evidence="1">
    <location>
        <begin position="335"/>
        <end position="348"/>
    </location>
</feature>
<evidence type="ECO:0000313" key="4">
    <source>
        <dbReference type="Proteomes" id="UP000221165"/>
    </source>
</evidence>
<feature type="compositionally biased region" description="Basic and acidic residues" evidence="1">
    <location>
        <begin position="423"/>
        <end position="437"/>
    </location>
</feature>
<proteinExistence type="predicted"/>
<dbReference type="SUPFAM" id="SSF81606">
    <property type="entry name" value="PP2C-like"/>
    <property type="match status" value="2"/>
</dbReference>
<dbReference type="PANTHER" id="PTHR13832:SF829">
    <property type="entry name" value="PROTEIN PHOSPHATASE 2C"/>
    <property type="match status" value="1"/>
</dbReference>
<feature type="compositionally biased region" description="Acidic residues" evidence="1">
    <location>
        <begin position="289"/>
        <end position="302"/>
    </location>
</feature>
<feature type="compositionally biased region" description="Basic and acidic residues" evidence="1">
    <location>
        <begin position="256"/>
        <end position="273"/>
    </location>
</feature>
<accession>A0A2C6KKQ9</accession>
<evidence type="ECO:0000313" key="3">
    <source>
        <dbReference type="EMBL" id="PHJ24631.1"/>
    </source>
</evidence>
<dbReference type="RefSeq" id="XP_067926303.1">
    <property type="nucleotide sequence ID" value="XM_068061727.1"/>
</dbReference>
<dbReference type="Gene3D" id="3.60.40.10">
    <property type="entry name" value="PPM-type phosphatase domain"/>
    <property type="match status" value="2"/>
</dbReference>
<dbReference type="AlphaFoldDB" id="A0A2C6KKQ9"/>
<dbReference type="GeneID" id="94424938"/>
<feature type="region of interest" description="Disordered" evidence="1">
    <location>
        <begin position="988"/>
        <end position="1009"/>
    </location>
</feature>
<feature type="region of interest" description="Disordered" evidence="1">
    <location>
        <begin position="407"/>
        <end position="437"/>
    </location>
</feature>
<keyword evidence="4" id="KW-1185">Reference proteome</keyword>
<dbReference type="InterPro" id="IPR036457">
    <property type="entry name" value="PPM-type-like_dom_sf"/>
</dbReference>
<feature type="compositionally biased region" description="Low complexity" evidence="1">
    <location>
        <begin position="780"/>
        <end position="790"/>
    </location>
</feature>
<dbReference type="VEuPathDB" id="ToxoDB:CSUI_001521"/>
<feature type="compositionally biased region" description="Basic and acidic residues" evidence="1">
    <location>
        <begin position="723"/>
        <end position="736"/>
    </location>
</feature>
<dbReference type="OrthoDB" id="396892at2759"/>
<gene>
    <name evidence="3" type="ORF">CSUI_001521</name>
</gene>
<evidence type="ECO:0000259" key="2">
    <source>
        <dbReference type="PROSITE" id="PS51746"/>
    </source>
</evidence>
<feature type="compositionally biased region" description="Basic and acidic residues" evidence="1">
    <location>
        <begin position="816"/>
        <end position="830"/>
    </location>
</feature>
<dbReference type="PANTHER" id="PTHR13832">
    <property type="entry name" value="PROTEIN PHOSPHATASE 2C"/>
    <property type="match status" value="1"/>
</dbReference>